<dbReference type="InterPro" id="IPR015424">
    <property type="entry name" value="PyrdxlP-dep_Trfase"/>
</dbReference>
<evidence type="ECO:0000256" key="3">
    <source>
        <dbReference type="RuleBase" id="RU004508"/>
    </source>
</evidence>
<dbReference type="AlphaFoldDB" id="A0A1F8GX25"/>
<name>A0A1F8GX25_9BACT</name>
<gene>
    <name evidence="4" type="ORF">A3A33_01370</name>
</gene>
<dbReference type="InterPro" id="IPR000653">
    <property type="entry name" value="DegT/StrS_aminotransferase"/>
</dbReference>
<evidence type="ECO:0000256" key="2">
    <source>
        <dbReference type="PIRSR" id="PIRSR000390-2"/>
    </source>
</evidence>
<dbReference type="Proteomes" id="UP000179047">
    <property type="component" value="Unassembled WGS sequence"/>
</dbReference>
<evidence type="ECO:0000313" key="5">
    <source>
        <dbReference type="Proteomes" id="UP000179047"/>
    </source>
</evidence>
<dbReference type="SUPFAM" id="SSF53383">
    <property type="entry name" value="PLP-dependent transferases"/>
    <property type="match status" value="1"/>
</dbReference>
<dbReference type="Gene3D" id="3.40.640.10">
    <property type="entry name" value="Type I PLP-dependent aspartate aminotransferase-like (Major domain)"/>
    <property type="match status" value="1"/>
</dbReference>
<dbReference type="STRING" id="1802701.A3A33_01370"/>
<dbReference type="Gene3D" id="3.90.1150.10">
    <property type="entry name" value="Aspartate Aminotransferase, domain 1"/>
    <property type="match status" value="1"/>
</dbReference>
<dbReference type="PIRSF" id="PIRSF000390">
    <property type="entry name" value="PLP_StrS"/>
    <property type="match status" value="1"/>
</dbReference>
<feature type="modified residue" description="N6-(pyridoxal phosphate)lysine" evidence="2">
    <location>
        <position position="151"/>
    </location>
</feature>
<evidence type="ECO:0000256" key="1">
    <source>
        <dbReference type="PIRSR" id="PIRSR000390-1"/>
    </source>
</evidence>
<reference evidence="4 5" key="1">
    <citation type="journal article" date="2016" name="Nat. Commun.">
        <title>Thousands of microbial genomes shed light on interconnected biogeochemical processes in an aquifer system.</title>
        <authorList>
            <person name="Anantharaman K."/>
            <person name="Brown C.T."/>
            <person name="Hug L.A."/>
            <person name="Sharon I."/>
            <person name="Castelle C.J."/>
            <person name="Probst A.J."/>
            <person name="Thomas B.C."/>
            <person name="Singh A."/>
            <person name="Wilkins M.J."/>
            <person name="Karaoz U."/>
            <person name="Brodie E.L."/>
            <person name="Williams K.H."/>
            <person name="Hubbard S.S."/>
            <person name="Banfield J.F."/>
        </authorList>
    </citation>
    <scope>NUCLEOTIDE SEQUENCE [LARGE SCALE GENOMIC DNA]</scope>
</reference>
<dbReference type="InterPro" id="IPR015421">
    <property type="entry name" value="PyrdxlP-dep_Trfase_major"/>
</dbReference>
<accession>A0A1F8GX25</accession>
<sequence length="367" mass="42038">MHLAYSAQRAVEENINLPFIYFLDSGRSALVCALRALGVGAADEVILSSFNCPAVIDAICSVGATPVFVDVNNRGGINVDDLERRITFRTKALLVTHIYGIVEDLSVLQAIATKHHCAIINDLAQTFELLNSPKRLHENGDISIYSFGAEKHIHAWGGGSIGTHDAELSKKIQEVVLSISIETHLARYCLERFLYYIRFYLYRTLPRVLILNLHTHKSSTDIVVHEQITPRTIHPFQLFLLDQKLKTYPAEQKETIANAKLLEEKLGQHMFLADARHSNSHLLYATIIVDPEKRFMIARRLAKDGIQTTWNYVPLYYYEAYEKYQKGEYPSTERLWKQVLSVPFRYPLTRHRVQEIAERILAHIHED</sequence>
<evidence type="ECO:0000313" key="4">
    <source>
        <dbReference type="EMBL" id="OGN29954.1"/>
    </source>
</evidence>
<dbReference type="GO" id="GO:0000271">
    <property type="term" value="P:polysaccharide biosynthetic process"/>
    <property type="evidence" value="ECO:0007669"/>
    <property type="project" value="TreeGrafter"/>
</dbReference>
<dbReference type="GO" id="GO:0008483">
    <property type="term" value="F:transaminase activity"/>
    <property type="evidence" value="ECO:0007669"/>
    <property type="project" value="TreeGrafter"/>
</dbReference>
<feature type="active site" description="Proton acceptor" evidence="1">
    <location>
        <position position="151"/>
    </location>
</feature>
<protein>
    <submittedName>
        <fullName evidence="4">Uncharacterized protein</fullName>
    </submittedName>
</protein>
<keyword evidence="2 3" id="KW-0663">Pyridoxal phosphate</keyword>
<organism evidence="4 5">
    <name type="scientific">Candidatus Yanofskybacteria bacterium RIFCSPLOWO2_01_FULL_49_25</name>
    <dbReference type="NCBI Taxonomy" id="1802701"/>
    <lineage>
        <taxon>Bacteria</taxon>
        <taxon>Candidatus Yanofskyibacteriota</taxon>
    </lineage>
</organism>
<dbReference type="PANTHER" id="PTHR30244">
    <property type="entry name" value="TRANSAMINASE"/>
    <property type="match status" value="1"/>
</dbReference>
<dbReference type="EMBL" id="MGKP01000001">
    <property type="protein sequence ID" value="OGN29954.1"/>
    <property type="molecule type" value="Genomic_DNA"/>
</dbReference>
<dbReference type="PANTHER" id="PTHR30244:SF34">
    <property type="entry name" value="DTDP-4-AMINO-4,6-DIDEOXYGALACTOSE TRANSAMINASE"/>
    <property type="match status" value="1"/>
</dbReference>
<comment type="caution">
    <text evidence="4">The sequence shown here is derived from an EMBL/GenBank/DDBJ whole genome shotgun (WGS) entry which is preliminary data.</text>
</comment>
<dbReference type="Pfam" id="PF01041">
    <property type="entry name" value="DegT_DnrJ_EryC1"/>
    <property type="match status" value="2"/>
</dbReference>
<comment type="similarity">
    <text evidence="3">Belongs to the DegT/DnrJ/EryC1 family.</text>
</comment>
<dbReference type="GO" id="GO:0030170">
    <property type="term" value="F:pyridoxal phosphate binding"/>
    <property type="evidence" value="ECO:0007669"/>
    <property type="project" value="TreeGrafter"/>
</dbReference>
<proteinExistence type="inferred from homology"/>
<dbReference type="InterPro" id="IPR015422">
    <property type="entry name" value="PyrdxlP-dep_Trfase_small"/>
</dbReference>